<dbReference type="NCBIfam" id="NF009905">
    <property type="entry name" value="PRK13368.1"/>
    <property type="match status" value="1"/>
</dbReference>
<dbReference type="NCBIfam" id="NF003950">
    <property type="entry name" value="PRK05450.1-3"/>
    <property type="match status" value="1"/>
</dbReference>
<evidence type="ECO:0000313" key="6">
    <source>
        <dbReference type="EMBL" id="NBG65190.1"/>
    </source>
</evidence>
<comment type="caution">
    <text evidence="6">The sequence shown here is derived from an EMBL/GenBank/DDBJ whole genome shotgun (WGS) entry which is preliminary data.</text>
</comment>
<dbReference type="GO" id="GO:0009103">
    <property type="term" value="P:lipopolysaccharide biosynthetic process"/>
    <property type="evidence" value="ECO:0007669"/>
    <property type="project" value="UniProtKB-UniRule"/>
</dbReference>
<comment type="subcellular location">
    <subcellularLocation>
        <location evidence="5">Cytoplasm</location>
    </subcellularLocation>
    <subcellularLocation>
        <location evidence="1">Membrane</location>
    </subcellularLocation>
</comment>
<keyword evidence="3 5" id="KW-0548">Nucleotidyltransferase</keyword>
<comment type="function">
    <text evidence="5">Activates KDO (a required 8-carbon sugar) for incorporation into bacterial lipopolysaccharide in Gram-negative bacteria.</text>
</comment>
<dbReference type="EMBL" id="WWNE01000004">
    <property type="protein sequence ID" value="NBG65190.1"/>
    <property type="molecule type" value="Genomic_DNA"/>
</dbReference>
<accession>A0A6N9NJ08</accession>
<keyword evidence="4 5" id="KW-0448">Lipopolysaccharide biosynthesis</keyword>
<comment type="similarity">
    <text evidence="5">Belongs to the KdsB family.</text>
</comment>
<proteinExistence type="inferred from homology"/>
<evidence type="ECO:0000256" key="5">
    <source>
        <dbReference type="HAMAP-Rule" id="MF_00057"/>
    </source>
</evidence>
<dbReference type="NCBIfam" id="TIGR00466">
    <property type="entry name" value="kdsB"/>
    <property type="match status" value="1"/>
</dbReference>
<dbReference type="GO" id="GO:0033468">
    <property type="term" value="P:CMP-keto-3-deoxy-D-manno-octulosonic acid biosynthetic process"/>
    <property type="evidence" value="ECO:0007669"/>
    <property type="project" value="UniProtKB-UniRule"/>
</dbReference>
<dbReference type="GO" id="GO:0016020">
    <property type="term" value="C:membrane"/>
    <property type="evidence" value="ECO:0007669"/>
    <property type="project" value="UniProtKB-SubCell"/>
</dbReference>
<dbReference type="InterPro" id="IPR004528">
    <property type="entry name" value="KdsB"/>
</dbReference>
<reference evidence="6 7" key="1">
    <citation type="submission" date="2019-12" db="EMBL/GenBank/DDBJ databases">
        <authorList>
            <person name="Zhao J."/>
        </authorList>
    </citation>
    <scope>NUCLEOTIDE SEQUENCE [LARGE SCALE GENOMIC DNA]</scope>
    <source>
        <strain evidence="6 7">S-15</strain>
    </source>
</reference>
<dbReference type="AlphaFoldDB" id="A0A6N9NJ08"/>
<dbReference type="HAMAP" id="MF_00057">
    <property type="entry name" value="KdsB"/>
    <property type="match status" value="1"/>
</dbReference>
<evidence type="ECO:0000256" key="4">
    <source>
        <dbReference type="ARBA" id="ARBA00022985"/>
    </source>
</evidence>
<name>A0A6N9NJ08_9FLAO</name>
<dbReference type="NCBIfam" id="NF003952">
    <property type="entry name" value="PRK05450.1-5"/>
    <property type="match status" value="1"/>
</dbReference>
<dbReference type="InterPro" id="IPR003329">
    <property type="entry name" value="Cytidylyl_trans"/>
</dbReference>
<organism evidence="6 7">
    <name type="scientific">Acidiluteibacter ferrifornacis</name>
    <dbReference type="NCBI Taxonomy" id="2692424"/>
    <lineage>
        <taxon>Bacteria</taxon>
        <taxon>Pseudomonadati</taxon>
        <taxon>Bacteroidota</taxon>
        <taxon>Flavobacteriia</taxon>
        <taxon>Flavobacteriales</taxon>
        <taxon>Cryomorphaceae</taxon>
        <taxon>Acidiluteibacter</taxon>
    </lineage>
</organism>
<dbReference type="FunFam" id="3.90.550.10:FF:000011">
    <property type="entry name" value="3-deoxy-manno-octulosonate cytidylyltransferase"/>
    <property type="match status" value="1"/>
</dbReference>
<dbReference type="RefSeq" id="WP_160632091.1">
    <property type="nucleotide sequence ID" value="NZ_WWNE01000004.1"/>
</dbReference>
<dbReference type="PANTHER" id="PTHR42866:SF2">
    <property type="entry name" value="3-DEOXY-MANNO-OCTULOSONATE CYTIDYLYLTRANSFERASE, MITOCHONDRIAL"/>
    <property type="match status" value="1"/>
</dbReference>
<dbReference type="Pfam" id="PF02348">
    <property type="entry name" value="CTP_transf_3"/>
    <property type="match status" value="1"/>
</dbReference>
<dbReference type="GO" id="GO:0005829">
    <property type="term" value="C:cytosol"/>
    <property type="evidence" value="ECO:0007669"/>
    <property type="project" value="TreeGrafter"/>
</dbReference>
<dbReference type="EC" id="2.7.7.38" evidence="5"/>
<gene>
    <name evidence="5 6" type="primary">kdsB</name>
    <name evidence="6" type="ORF">GQN54_03625</name>
</gene>
<comment type="catalytic activity">
    <reaction evidence="5">
        <text>3-deoxy-alpha-D-manno-oct-2-ulosonate + CTP = CMP-3-deoxy-beta-D-manno-octulosonate + diphosphate</text>
        <dbReference type="Rhea" id="RHEA:23448"/>
        <dbReference type="ChEBI" id="CHEBI:33019"/>
        <dbReference type="ChEBI" id="CHEBI:37563"/>
        <dbReference type="ChEBI" id="CHEBI:85986"/>
        <dbReference type="ChEBI" id="CHEBI:85987"/>
        <dbReference type="EC" id="2.7.7.38"/>
    </reaction>
</comment>
<dbReference type="UniPathway" id="UPA00358">
    <property type="reaction ID" value="UER00476"/>
</dbReference>
<keyword evidence="7" id="KW-1185">Reference proteome</keyword>
<evidence type="ECO:0000256" key="3">
    <source>
        <dbReference type="ARBA" id="ARBA00022695"/>
    </source>
</evidence>
<dbReference type="CDD" id="cd02517">
    <property type="entry name" value="CMP-KDO-Synthetase"/>
    <property type="match status" value="1"/>
</dbReference>
<dbReference type="Proteomes" id="UP000470771">
    <property type="component" value="Unassembled WGS sequence"/>
</dbReference>
<dbReference type="PANTHER" id="PTHR42866">
    <property type="entry name" value="3-DEOXY-MANNO-OCTULOSONATE CYTIDYLYLTRANSFERASE"/>
    <property type="match status" value="1"/>
</dbReference>
<sequence length="244" mass="27727">MNKTAIGVIPARYGSTRFPGKPLVEIQGKSMIQRVYEQAKQVGTLTKVIVATDDQRIFDAVLAFGGEVVMTSEEHQSGTDRCKEAIDNCDGTFDIVVNIQGDEPFIDPEQINQVIRAFSDENTEIATLVKLIENTEELFNPNKPKVLIDENDFAIYFSRAVLPYQRGVDQKDWIEKFNYYKHIGLYAYRCEVLNEITKISPSRLELAEGLEQLRWIENGYKIKIAITETESISIDSPEDLNQIL</sequence>
<comment type="pathway">
    <text evidence="5">Nucleotide-sugar biosynthesis; CMP-3-deoxy-D-manno-octulosonate biosynthesis; CMP-3-deoxy-D-manno-octulosonate from 3-deoxy-D-manno-octulosonate and CTP: step 1/1.</text>
</comment>
<evidence type="ECO:0000256" key="1">
    <source>
        <dbReference type="ARBA" id="ARBA00004370"/>
    </source>
</evidence>
<dbReference type="Gene3D" id="3.90.550.10">
    <property type="entry name" value="Spore Coat Polysaccharide Biosynthesis Protein SpsA, Chain A"/>
    <property type="match status" value="1"/>
</dbReference>
<keyword evidence="2 5" id="KW-0808">Transferase</keyword>
<dbReference type="InterPro" id="IPR029044">
    <property type="entry name" value="Nucleotide-diphossugar_trans"/>
</dbReference>
<keyword evidence="5" id="KW-0963">Cytoplasm</keyword>
<evidence type="ECO:0000313" key="7">
    <source>
        <dbReference type="Proteomes" id="UP000470771"/>
    </source>
</evidence>
<dbReference type="GO" id="GO:0008690">
    <property type="term" value="F:3-deoxy-manno-octulosonate cytidylyltransferase activity"/>
    <property type="evidence" value="ECO:0007669"/>
    <property type="project" value="UniProtKB-UniRule"/>
</dbReference>
<evidence type="ECO:0000256" key="2">
    <source>
        <dbReference type="ARBA" id="ARBA00022679"/>
    </source>
</evidence>
<protein>
    <recommendedName>
        <fullName evidence="5">3-deoxy-manno-octulosonate cytidylyltransferase</fullName>
        <ecNumber evidence="5">2.7.7.38</ecNumber>
    </recommendedName>
    <alternativeName>
        <fullName evidence="5">CMP-2-keto-3-deoxyoctulosonic acid synthase</fullName>
        <shortName evidence="5">CKS</shortName>
        <shortName evidence="5">CMP-KDO synthase</shortName>
    </alternativeName>
</protein>
<dbReference type="SUPFAM" id="SSF53448">
    <property type="entry name" value="Nucleotide-diphospho-sugar transferases"/>
    <property type="match status" value="1"/>
</dbReference>